<dbReference type="InterPro" id="IPR037516">
    <property type="entry name" value="Tripartite_DENN"/>
</dbReference>
<accession>A0A1I8QDT4</accession>
<dbReference type="Proteomes" id="UP000095300">
    <property type="component" value="Unassembled WGS sequence"/>
</dbReference>
<dbReference type="InterPro" id="IPR051731">
    <property type="entry name" value="DENND11/AVL9_GEFs"/>
</dbReference>
<evidence type="ECO:0000313" key="4">
    <source>
        <dbReference type="EnsemblMetazoa" id="SCAU016189-PA"/>
    </source>
</evidence>
<protein>
    <recommendedName>
        <fullName evidence="3">UDENN domain-containing protein</fullName>
    </recommendedName>
</protein>
<sequence length="718" mass="79453">MDTAALEETKPPILHILVIGFHHKLGCQVEFSYPPLVQGSSGKNECPSGWKYLSTLALPDGSHNFVEDTVFFNLPSLTDPTESVYGVSCYRQIPVEKLKIRTADVTRSTVQKSVCCLARLPIYGYIEVKLSLIADAFFEEGDFSSTDLLVKAYQNLNACLLDGDESRRALRHFHVGISLREIVLQWRHKTLQLLKLFLLQRKVVCFGSPVRGMCALILGISSLIPRLLEKGFQEVACVRTSRPLSPMPDFTDSLIKSGDCSKTPETKAEADNKTQDSPDKGTEIIESFRKFSDASLKSSDKSSNNSCSSPTSGEEVVHSDSSVFAAQAEKNLERSSSFTKDSNMDASATLSLFTTVNPNEYRAPISIFASGNLCLPYLSLPYMDLLTDPSVLSYVIGTSNVLFQQRQHLADVLVDIENGNLDIRDPELRKQLVLSTEDLRFMDYILRHVQVPKEDAESGGSDQWIRQQFQGYLLALLRTSVLAITSETPLKDVDHFNANFMSAFHKTQCYQEWFDVRPEAGFFEPLPIGHPFAGTTLSVADVKLKLAQTMQSTESGRKINQAVNNTSRALSQAKGAISFWWSSMTTAPPTSSAAETRSSNSEQETQEIISVTFQNTTSGETIEEGISVHTEEKVIFSLKNGMGEDDDVAAAADTNGDNNEQKQVDSAEEIMEGKQIETTKIQSSGIVEIGKEAEVLNKEEQSENTESSNKVGSNKKRW</sequence>
<dbReference type="GO" id="GO:0005737">
    <property type="term" value="C:cytoplasm"/>
    <property type="evidence" value="ECO:0007669"/>
    <property type="project" value="TreeGrafter"/>
</dbReference>
<dbReference type="PANTHER" id="PTHR31017:SF1">
    <property type="entry name" value="LATE SECRETORY PATHWAY PROTEIN AVL9 HOMOLOG"/>
    <property type="match status" value="1"/>
</dbReference>
<feature type="region of interest" description="Disordered" evidence="2">
    <location>
        <begin position="295"/>
        <end position="320"/>
    </location>
</feature>
<feature type="compositionally biased region" description="Basic and acidic residues" evidence="2">
    <location>
        <begin position="692"/>
        <end position="701"/>
    </location>
</feature>
<dbReference type="EnsemblMetazoa" id="SCAU016189-RA">
    <property type="protein sequence ID" value="SCAU016189-PA"/>
    <property type="gene ID" value="SCAU016189"/>
</dbReference>
<reference evidence="4" key="1">
    <citation type="submission" date="2020-05" db="UniProtKB">
        <authorList>
            <consortium name="EnsemblMetazoa"/>
        </authorList>
    </citation>
    <scope>IDENTIFICATION</scope>
    <source>
        <strain evidence="4">USDA</strain>
    </source>
</reference>
<name>A0A1I8QDT4_STOCA</name>
<organism evidence="4 5">
    <name type="scientific">Stomoxys calcitrans</name>
    <name type="common">Stable fly</name>
    <name type="synonym">Conops calcitrans</name>
    <dbReference type="NCBI Taxonomy" id="35570"/>
    <lineage>
        <taxon>Eukaryota</taxon>
        <taxon>Metazoa</taxon>
        <taxon>Ecdysozoa</taxon>
        <taxon>Arthropoda</taxon>
        <taxon>Hexapoda</taxon>
        <taxon>Insecta</taxon>
        <taxon>Pterygota</taxon>
        <taxon>Neoptera</taxon>
        <taxon>Endopterygota</taxon>
        <taxon>Diptera</taxon>
        <taxon>Brachycera</taxon>
        <taxon>Muscomorpha</taxon>
        <taxon>Muscoidea</taxon>
        <taxon>Muscidae</taxon>
        <taxon>Stomoxys</taxon>
    </lineage>
</organism>
<dbReference type="PANTHER" id="PTHR31017">
    <property type="entry name" value="LATE SECRETORY PATHWAY PROTEIN AVL9-RELATED"/>
    <property type="match status" value="1"/>
</dbReference>
<dbReference type="PROSITE" id="PS50211">
    <property type="entry name" value="DENN"/>
    <property type="match status" value="1"/>
</dbReference>
<feature type="compositionally biased region" description="Low complexity" evidence="2">
    <location>
        <begin position="295"/>
        <end position="312"/>
    </location>
</feature>
<dbReference type="VEuPathDB" id="VectorBase:SCAU016189"/>
<evidence type="ECO:0000259" key="3">
    <source>
        <dbReference type="PROSITE" id="PS50211"/>
    </source>
</evidence>
<keyword evidence="5" id="KW-1185">Reference proteome</keyword>
<feature type="region of interest" description="Disordered" evidence="2">
    <location>
        <begin position="248"/>
        <end position="280"/>
    </location>
</feature>
<comment type="similarity">
    <text evidence="1">Belongs to the AVL9 family.</text>
</comment>
<dbReference type="InterPro" id="IPR018307">
    <property type="entry name" value="ABL9/DENND6_dom"/>
</dbReference>
<proteinExistence type="inferred from homology"/>
<dbReference type="OrthoDB" id="26278at2759"/>
<feature type="domain" description="UDENN" evidence="3">
    <location>
        <begin position="14"/>
        <end position="431"/>
    </location>
</feature>
<evidence type="ECO:0000256" key="1">
    <source>
        <dbReference type="ARBA" id="ARBA00038178"/>
    </source>
</evidence>
<dbReference type="KEGG" id="scac:106091288"/>
<dbReference type="AlphaFoldDB" id="A0A1I8QDT4"/>
<feature type="compositionally biased region" description="Basic and acidic residues" evidence="2">
    <location>
        <begin position="262"/>
        <end position="280"/>
    </location>
</feature>
<evidence type="ECO:0000256" key="2">
    <source>
        <dbReference type="SAM" id="MobiDB-lite"/>
    </source>
</evidence>
<feature type="region of interest" description="Disordered" evidence="2">
    <location>
        <begin position="692"/>
        <end position="718"/>
    </location>
</feature>
<gene>
    <name evidence="4" type="primary">106091288</name>
</gene>
<evidence type="ECO:0000313" key="5">
    <source>
        <dbReference type="Proteomes" id="UP000095300"/>
    </source>
</evidence>
<dbReference type="Pfam" id="PF09794">
    <property type="entry name" value="Avl9"/>
    <property type="match status" value="1"/>
</dbReference>